<dbReference type="PROSITE" id="PS51194">
    <property type="entry name" value="HELICASE_CTER"/>
    <property type="match status" value="1"/>
</dbReference>
<evidence type="ECO:0008006" key="11">
    <source>
        <dbReference type="Google" id="ProtNLM"/>
    </source>
</evidence>
<accession>D5AC88</accession>
<evidence type="ECO:0000256" key="1">
    <source>
        <dbReference type="ARBA" id="ARBA00022741"/>
    </source>
</evidence>
<keyword evidence="5" id="KW-0067">ATP-binding</keyword>
<dbReference type="InterPro" id="IPR047112">
    <property type="entry name" value="RecG/Mfd"/>
</dbReference>
<reference evidence="10" key="1">
    <citation type="submission" date="2010-04" db="EMBL/GenBank/DDBJ databases">
        <authorList>
            <person name="Reid K.E."/>
            <person name="Liao N."/>
            <person name="Chan S."/>
            <person name="Docking R."/>
            <person name="Taylor G."/>
            <person name="Moore R."/>
            <person name="Mayo M."/>
            <person name="Munro S."/>
            <person name="King J."/>
            <person name="Yanchuk A."/>
            <person name="Holt R."/>
            <person name="Jones S."/>
            <person name="Marra M."/>
            <person name="Ritland C.E."/>
            <person name="Ritland K."/>
            <person name="Bohlmann J."/>
        </authorList>
    </citation>
    <scope>NUCLEOTIDE SEQUENCE</scope>
    <source>
        <tissue evidence="10">Bud</tissue>
    </source>
</reference>
<dbReference type="Pfam" id="PF00271">
    <property type="entry name" value="Helicase_C"/>
    <property type="match status" value="1"/>
</dbReference>
<keyword evidence="3" id="KW-0378">Hydrolase</keyword>
<evidence type="ECO:0000259" key="8">
    <source>
        <dbReference type="PROSITE" id="PS51192"/>
    </source>
</evidence>
<keyword evidence="2" id="KW-0227">DNA damage</keyword>
<dbReference type="EMBL" id="BT123862">
    <property type="protein sequence ID" value="ADE77157.1"/>
    <property type="molecule type" value="mRNA"/>
</dbReference>
<dbReference type="AlphaFoldDB" id="D5AC88"/>
<dbReference type="GO" id="GO:0005524">
    <property type="term" value="F:ATP binding"/>
    <property type="evidence" value="ECO:0007669"/>
    <property type="project" value="UniProtKB-KW"/>
</dbReference>
<evidence type="ECO:0000256" key="5">
    <source>
        <dbReference type="ARBA" id="ARBA00022840"/>
    </source>
</evidence>
<dbReference type="InterPro" id="IPR014001">
    <property type="entry name" value="Helicase_ATP-bd"/>
</dbReference>
<dbReference type="GO" id="GO:0003678">
    <property type="term" value="F:DNA helicase activity"/>
    <property type="evidence" value="ECO:0007669"/>
    <property type="project" value="TreeGrafter"/>
</dbReference>
<keyword evidence="4" id="KW-0347">Helicase</keyword>
<dbReference type="InterPro" id="IPR027417">
    <property type="entry name" value="P-loop_NTPase"/>
</dbReference>
<dbReference type="GO" id="GO:0016787">
    <property type="term" value="F:hydrolase activity"/>
    <property type="evidence" value="ECO:0007669"/>
    <property type="project" value="UniProtKB-KW"/>
</dbReference>
<dbReference type="InterPro" id="IPR001650">
    <property type="entry name" value="Helicase_C-like"/>
</dbReference>
<evidence type="ECO:0000256" key="7">
    <source>
        <dbReference type="ARBA" id="ARBA00023204"/>
    </source>
</evidence>
<dbReference type="PANTHER" id="PTHR47964:SF1">
    <property type="entry name" value="ATP-DEPENDENT DNA HELICASE HOMOLOG RECG, CHLOROPLASTIC"/>
    <property type="match status" value="1"/>
</dbReference>
<keyword evidence="6" id="KW-0238">DNA-binding</keyword>
<dbReference type="SMART" id="SM00490">
    <property type="entry name" value="HELICc"/>
    <property type="match status" value="1"/>
</dbReference>
<evidence type="ECO:0000256" key="4">
    <source>
        <dbReference type="ARBA" id="ARBA00022806"/>
    </source>
</evidence>
<dbReference type="Pfam" id="PF19833">
    <property type="entry name" value="RecG_dom3_C"/>
    <property type="match status" value="1"/>
</dbReference>
<evidence type="ECO:0000256" key="3">
    <source>
        <dbReference type="ARBA" id="ARBA00022801"/>
    </source>
</evidence>
<feature type="domain" description="Helicase C-terminal" evidence="9">
    <location>
        <begin position="172"/>
        <end position="330"/>
    </location>
</feature>
<dbReference type="InterPro" id="IPR011545">
    <property type="entry name" value="DEAD/DEAH_box_helicase_dom"/>
</dbReference>
<dbReference type="GO" id="GO:0006281">
    <property type="term" value="P:DNA repair"/>
    <property type="evidence" value="ECO:0007669"/>
    <property type="project" value="UniProtKB-KW"/>
</dbReference>
<dbReference type="PANTHER" id="PTHR47964">
    <property type="entry name" value="ATP-DEPENDENT DNA HELICASE HOMOLOG RECG, CHLOROPLASTIC"/>
    <property type="match status" value="1"/>
</dbReference>
<organism evidence="10">
    <name type="scientific">Picea sitchensis</name>
    <name type="common">Sitka spruce</name>
    <name type="synonym">Pinus sitchensis</name>
    <dbReference type="NCBI Taxonomy" id="3332"/>
    <lineage>
        <taxon>Eukaryota</taxon>
        <taxon>Viridiplantae</taxon>
        <taxon>Streptophyta</taxon>
        <taxon>Embryophyta</taxon>
        <taxon>Tracheophyta</taxon>
        <taxon>Spermatophyta</taxon>
        <taxon>Pinopsida</taxon>
        <taxon>Pinidae</taxon>
        <taxon>Conifers I</taxon>
        <taxon>Pinales</taxon>
        <taxon>Pinaceae</taxon>
        <taxon>Picea</taxon>
    </lineage>
</organism>
<proteinExistence type="evidence at transcript level"/>
<evidence type="ECO:0000256" key="6">
    <source>
        <dbReference type="ARBA" id="ARBA00023125"/>
    </source>
</evidence>
<dbReference type="Pfam" id="PF00270">
    <property type="entry name" value="DEAD"/>
    <property type="match status" value="1"/>
</dbReference>
<evidence type="ECO:0000259" key="9">
    <source>
        <dbReference type="PROSITE" id="PS51194"/>
    </source>
</evidence>
<name>D5AC88_PICSI</name>
<evidence type="ECO:0000313" key="10">
    <source>
        <dbReference type="EMBL" id="ADE77157.1"/>
    </source>
</evidence>
<dbReference type="PROSITE" id="PS51192">
    <property type="entry name" value="HELICASE_ATP_BIND_1"/>
    <property type="match status" value="1"/>
</dbReference>
<protein>
    <recommendedName>
        <fullName evidence="11">Helicase C-terminal domain-containing protein</fullName>
    </recommendedName>
</protein>
<dbReference type="InterPro" id="IPR045562">
    <property type="entry name" value="RecG_dom3_C"/>
</dbReference>
<dbReference type="Gene3D" id="3.40.50.300">
    <property type="entry name" value="P-loop containing nucleotide triphosphate hydrolases"/>
    <property type="match status" value="2"/>
</dbReference>
<feature type="domain" description="Helicase ATP-binding" evidence="8">
    <location>
        <begin position="1"/>
        <end position="151"/>
    </location>
</feature>
<keyword evidence="7" id="KW-0234">DNA repair</keyword>
<evidence type="ECO:0000256" key="2">
    <source>
        <dbReference type="ARBA" id="ARBA00022763"/>
    </source>
</evidence>
<dbReference type="GO" id="GO:0003677">
    <property type="term" value="F:DNA binding"/>
    <property type="evidence" value="ECO:0007669"/>
    <property type="project" value="UniProtKB-KW"/>
</dbReference>
<dbReference type="SUPFAM" id="SSF52540">
    <property type="entry name" value="P-loop containing nucleoside triphosphate hydrolases"/>
    <property type="match status" value="1"/>
</dbReference>
<sequence>MVPTELLATQHYENIISMLERINKDDRPSVAFLTGSTPLKETRLIRKGLEMGDIALVVGTHKLFSESVNFASLCFAVIDEQHRFGVEQKGRFSSKACTVMDKSGANGIKLEDGQLVANKTFFAPHVLVMSATPIPRTLALTLHGNMSLSKINELPPGRIPVKTLALHGNTKGLTKTYQMVQKELDSGGRVFLVYPAIDESEQLPELHAAAAEIKKISKVFKGYKCGLLHGRMKTTEKEKAIQQFKEGKTQILLSTQVVEVGIDIPEATMMVIMNAERFGISQLHQFRGRVGRGTGKSTCILVSSSAVGLPRLKILQQSMDGFELAEADLHLRGPGSLLGTRQSGHLPEFSIARLQTDGDVLEKAHFAALHPCLDSLPMLKAEISMRHPLNSLGA</sequence>
<keyword evidence="1" id="KW-0547">Nucleotide-binding</keyword>